<keyword evidence="3" id="KW-1185">Reference proteome</keyword>
<gene>
    <name evidence="2" type="ORF">GCM10010315_11130</name>
</gene>
<accession>A0ABP6G0Z8</accession>
<proteinExistence type="predicted"/>
<organism evidence="2 3">
    <name type="scientific">Streptomyces luteosporeus</name>
    <dbReference type="NCBI Taxonomy" id="173856"/>
    <lineage>
        <taxon>Bacteria</taxon>
        <taxon>Bacillati</taxon>
        <taxon>Actinomycetota</taxon>
        <taxon>Actinomycetes</taxon>
        <taxon>Kitasatosporales</taxon>
        <taxon>Streptomycetaceae</taxon>
        <taxon>Streptomyces</taxon>
    </lineage>
</organism>
<feature type="region of interest" description="Disordered" evidence="1">
    <location>
        <begin position="59"/>
        <end position="112"/>
    </location>
</feature>
<dbReference type="EMBL" id="BAAASL010000003">
    <property type="protein sequence ID" value="GAA2710732.1"/>
    <property type="molecule type" value="Genomic_DNA"/>
</dbReference>
<protein>
    <submittedName>
        <fullName evidence="2">Uncharacterized protein</fullName>
    </submittedName>
</protein>
<name>A0ABP6G0Z8_9ACTN</name>
<dbReference type="Proteomes" id="UP001500886">
    <property type="component" value="Unassembled WGS sequence"/>
</dbReference>
<evidence type="ECO:0000256" key="1">
    <source>
        <dbReference type="SAM" id="MobiDB-lite"/>
    </source>
</evidence>
<evidence type="ECO:0000313" key="2">
    <source>
        <dbReference type="EMBL" id="GAA2710732.1"/>
    </source>
</evidence>
<evidence type="ECO:0000313" key="3">
    <source>
        <dbReference type="Proteomes" id="UP001500886"/>
    </source>
</evidence>
<reference evidence="3" key="1">
    <citation type="journal article" date="2019" name="Int. J. Syst. Evol. Microbiol.">
        <title>The Global Catalogue of Microorganisms (GCM) 10K type strain sequencing project: providing services to taxonomists for standard genome sequencing and annotation.</title>
        <authorList>
            <consortium name="The Broad Institute Genomics Platform"/>
            <consortium name="The Broad Institute Genome Sequencing Center for Infectious Disease"/>
            <person name="Wu L."/>
            <person name="Ma J."/>
        </authorList>
    </citation>
    <scope>NUCLEOTIDE SEQUENCE [LARGE SCALE GENOMIC DNA]</scope>
    <source>
        <strain evidence="3">JCM 4542</strain>
    </source>
</reference>
<sequence length="112" mass="11723">MVGGWEDVPHIKQGNVHDNLAGALECQETQAPPSPLTHTRPFAAAFPGGRATKALAFPSDGQAALHARRAGPASGPVRAPDGPADPSSHIPVTTGRTPPQPPKRTAEFRPIW</sequence>
<comment type="caution">
    <text evidence="2">The sequence shown here is derived from an EMBL/GenBank/DDBJ whole genome shotgun (WGS) entry which is preliminary data.</text>
</comment>